<feature type="signal peptide" evidence="1">
    <location>
        <begin position="1"/>
        <end position="30"/>
    </location>
</feature>
<reference evidence="2 3" key="1">
    <citation type="submission" date="2019-03" db="EMBL/GenBank/DDBJ databases">
        <title>Genomic Encyclopedia of Type Strains, Phase III (KMG-III): the genomes of soil and plant-associated and newly described type strains.</title>
        <authorList>
            <person name="Whitman W."/>
        </authorList>
    </citation>
    <scope>NUCLEOTIDE SEQUENCE [LARGE SCALE GENOMIC DNA]</scope>
    <source>
        <strain evidence="2 3">VKM Ac-2527</strain>
    </source>
</reference>
<evidence type="ECO:0000256" key="1">
    <source>
        <dbReference type="SAM" id="SignalP"/>
    </source>
</evidence>
<dbReference type="EMBL" id="SNWQ01000036">
    <property type="protein sequence ID" value="TDO30669.1"/>
    <property type="molecule type" value="Genomic_DNA"/>
</dbReference>
<keyword evidence="1" id="KW-0732">Signal</keyword>
<feature type="chain" id="PRO_5020309824" evidence="1">
    <location>
        <begin position="31"/>
        <end position="572"/>
    </location>
</feature>
<comment type="caution">
    <text evidence="2">The sequence shown here is derived from an EMBL/GenBank/DDBJ whole genome shotgun (WGS) entry which is preliminary data.</text>
</comment>
<sequence length="572" mass="60722">MHRQRSRRLTGLAIVAALLFAPLAPRESAAASDAGSTPSADTAPVWKAQGGDARTLDLSGAPVSADALAEQFRAAADTVSLTIRHLDQGGALTADAATAIANLDGTLNERIDIGAGEVTLHLPRGRYMLASVVHTGPADEQTSSFLIQPLVELQTDSTVQLDARGAKPLRVSTEDSAASSFLSALYVARRMDDGTMIQTDLRSDRLDRLTTAQLGPDVPAADLTSSVVTYWGIAGPAGDFADSPVTYSTLDTVRGRFFTGLHRVVRPAEMATVVSHLHSTSPDLNLTRSATVIPPGVNGGWSRGLLYRQPQTVTEYIEAGADTLAGIQERTEDTLVTDLSSLGSRTFQAGRRYELTWNKAVLGPNLESGWAGRYGDTMATQIPMYSDQAGNWSWGAADAASTRMYRDGVLIAETDQPGDVGRADVGPGPARFRLESHVDRPHLTQRSTTVDAVWNFSSDTAGKDGEPLPLWLLRFQPRVGPYNDAPSGSSVLPFTAKPNPGAKLGRVRLPVVRVSGDGGKSWRPATVVPKGQGRYVGVFALPGAKTISLRASAADSAGNTIDQTLLNAYAIR</sequence>
<name>A0A4R6J5H8_9ACTN</name>
<protein>
    <submittedName>
        <fullName evidence="2">Uncharacterized protein</fullName>
    </submittedName>
</protein>
<keyword evidence="3" id="KW-1185">Reference proteome</keyword>
<proteinExistence type="predicted"/>
<evidence type="ECO:0000313" key="2">
    <source>
        <dbReference type="EMBL" id="TDO30669.1"/>
    </source>
</evidence>
<dbReference type="AlphaFoldDB" id="A0A4R6J5H8"/>
<organism evidence="2 3">
    <name type="scientific">Kribbella caucasensis</name>
    <dbReference type="NCBI Taxonomy" id="2512215"/>
    <lineage>
        <taxon>Bacteria</taxon>
        <taxon>Bacillati</taxon>
        <taxon>Actinomycetota</taxon>
        <taxon>Actinomycetes</taxon>
        <taxon>Propionibacteriales</taxon>
        <taxon>Kribbellaceae</taxon>
        <taxon>Kribbella</taxon>
    </lineage>
</organism>
<evidence type="ECO:0000313" key="3">
    <source>
        <dbReference type="Proteomes" id="UP000295388"/>
    </source>
</evidence>
<gene>
    <name evidence="2" type="ORF">EV643_13651</name>
</gene>
<accession>A0A4R6J5H8</accession>
<dbReference type="Proteomes" id="UP000295388">
    <property type="component" value="Unassembled WGS sequence"/>
</dbReference>